<protein>
    <submittedName>
        <fullName evidence="2">SufD family Fe-S cluster assembly protein</fullName>
    </submittedName>
</protein>
<reference evidence="2 3" key="1">
    <citation type="journal article" date="2021" name="ISME Commun">
        <title>Automated analysis of genomic sequences facilitates high-throughput and comprehensive description of bacteria.</title>
        <authorList>
            <person name="Hitch T.C.A."/>
        </authorList>
    </citation>
    <scope>NUCLEOTIDE SEQUENCE [LARGE SCALE GENOMIC DNA]</scope>
    <source>
        <strain evidence="2 3">Sanger_18</strain>
    </source>
</reference>
<accession>A0ABT2T3Q6</accession>
<evidence type="ECO:0000259" key="1">
    <source>
        <dbReference type="Pfam" id="PF01458"/>
    </source>
</evidence>
<gene>
    <name evidence="2" type="ORF">OCV77_10325</name>
</gene>
<organism evidence="2 3">
    <name type="scientific">Suilimivivens aceti</name>
    <dbReference type="NCBI Taxonomy" id="2981774"/>
    <lineage>
        <taxon>Bacteria</taxon>
        <taxon>Bacillati</taxon>
        <taxon>Bacillota</taxon>
        <taxon>Clostridia</taxon>
        <taxon>Lachnospirales</taxon>
        <taxon>Lachnospiraceae</taxon>
        <taxon>Suilimivivens</taxon>
    </lineage>
</organism>
<dbReference type="InterPro" id="IPR037284">
    <property type="entry name" value="SUF_FeS_clus_asmbl_SufBD_sf"/>
</dbReference>
<dbReference type="EMBL" id="JAOQKJ010000007">
    <property type="protein sequence ID" value="MCU6744888.1"/>
    <property type="molecule type" value="Genomic_DNA"/>
</dbReference>
<feature type="domain" description="SUF system FeS cluster assembly SufBD core" evidence="1">
    <location>
        <begin position="59"/>
        <end position="278"/>
    </location>
</feature>
<sequence length="316" mass="35066">MEQNREIKINQLPSKTWHWLHVNEAVVTVPEKMEEAAIKIEETDQLVKVKVVAGEGSLPVKAEAGKEITVVEQLGSPEEKETGMLKFHTELELQENSHIHLIQLCMPSEGQTLINKVTAKAEKNARVSVTQLFLGTGNTYSEVNAGLLGREADLTAKIGYFLQKEQKLDINLIADHRGEKTTCDITAEGTLKDKAQKLFRGTIDFKKGACGAKGSEVEEVLLLSDDIVNKTIPLILCAEEDVEGNHGATIGELDEETLFYFAARGIGRKTAENMMARAKLEKLCPEIPDEETRQLVMEQLEKLMPETAREENADEA</sequence>
<dbReference type="PANTHER" id="PTHR43575">
    <property type="entry name" value="PROTEIN ABCI7, CHLOROPLASTIC"/>
    <property type="match status" value="1"/>
</dbReference>
<proteinExistence type="predicted"/>
<dbReference type="PANTHER" id="PTHR43575:SF1">
    <property type="entry name" value="PROTEIN ABCI7, CHLOROPLASTIC"/>
    <property type="match status" value="1"/>
</dbReference>
<dbReference type="Pfam" id="PF01458">
    <property type="entry name" value="SUFBD_core"/>
    <property type="match status" value="1"/>
</dbReference>
<dbReference type="RefSeq" id="WP_262574996.1">
    <property type="nucleotide sequence ID" value="NZ_JAOQKJ010000007.1"/>
</dbReference>
<evidence type="ECO:0000313" key="2">
    <source>
        <dbReference type="EMBL" id="MCU6744888.1"/>
    </source>
</evidence>
<evidence type="ECO:0000313" key="3">
    <source>
        <dbReference type="Proteomes" id="UP001652432"/>
    </source>
</evidence>
<name>A0ABT2T3Q6_9FIRM</name>
<dbReference type="InterPro" id="IPR055346">
    <property type="entry name" value="Fe-S_cluster_assembly_SufBD"/>
</dbReference>
<dbReference type="InterPro" id="IPR000825">
    <property type="entry name" value="SUF_FeS_clus_asmbl_SufBD_core"/>
</dbReference>
<dbReference type="SUPFAM" id="SSF101960">
    <property type="entry name" value="Stabilizer of iron transporter SufD"/>
    <property type="match status" value="1"/>
</dbReference>
<dbReference type="Proteomes" id="UP001652432">
    <property type="component" value="Unassembled WGS sequence"/>
</dbReference>
<keyword evidence="3" id="KW-1185">Reference proteome</keyword>
<comment type="caution">
    <text evidence="2">The sequence shown here is derived from an EMBL/GenBank/DDBJ whole genome shotgun (WGS) entry which is preliminary data.</text>
</comment>